<sequence>MPTVLITGLNGFVGVHTAIKFLFSGWSVRGTVRSSDKGDETLSLASLKKYVDEGKLTYVVLPDLVKGDYGEALDGVEGVVHTASPWHMDGKKWEEYREPAVEGTKRLIKQVAKVSSVKALAIVSSFAAVGDTQSDFTTLKDVVYTEEDWAPMTEQEAEKMEAKEDGSTQAYWYATSKKLAEQTAWETHKSLGPKFVLGTVCPPFILGPSYHLHPSTSPDTLDTSTSLLFHSTVSSKHHPVPTTTATAWVDVRDVAEALYQIISRPISGRYLLCGGEFDFDIVARTVAGLRPDLKTAVPQRSAAKTPSDKGSYKLDVGKAKRELGIEFTSLEKTVEDSVKQFEQLDMVIAPKA</sequence>
<dbReference type="VEuPathDB" id="FungiDB:TREMEDRAFT_65378"/>
<accession>A0A4Q1BRA2</accession>
<evidence type="ECO:0000259" key="3">
    <source>
        <dbReference type="Pfam" id="PF07993"/>
    </source>
</evidence>
<dbReference type="GO" id="GO:0016616">
    <property type="term" value="F:oxidoreductase activity, acting on the CH-OH group of donors, NAD or NADP as acceptor"/>
    <property type="evidence" value="ECO:0007669"/>
    <property type="project" value="TreeGrafter"/>
</dbReference>
<gene>
    <name evidence="4" type="ORF">M231_02311</name>
</gene>
<dbReference type="InterPro" id="IPR050425">
    <property type="entry name" value="NAD(P)_dehydrat-like"/>
</dbReference>
<evidence type="ECO:0000256" key="1">
    <source>
        <dbReference type="ARBA" id="ARBA00023002"/>
    </source>
</evidence>
<protein>
    <recommendedName>
        <fullName evidence="3">Thioester reductase (TE) domain-containing protein</fullName>
    </recommendedName>
</protein>
<keyword evidence="1" id="KW-0560">Oxidoreductase</keyword>
<dbReference type="EMBL" id="SDIL01000018">
    <property type="protein sequence ID" value="RXK40478.1"/>
    <property type="molecule type" value="Genomic_DNA"/>
</dbReference>
<dbReference type="OMA" id="ERKEWYQ"/>
<dbReference type="PANTHER" id="PTHR10366:SF579">
    <property type="entry name" value="3-BETA HYDROXYSTEROID DEHYDROGENASE_ISOMERASE FAMILY PROTEIN (AFU_ORTHOLOGUE AFUA_3G02250)"/>
    <property type="match status" value="1"/>
</dbReference>
<evidence type="ECO:0000313" key="5">
    <source>
        <dbReference type="Proteomes" id="UP000289152"/>
    </source>
</evidence>
<dbReference type="InParanoid" id="A0A4Q1BRA2"/>
<feature type="domain" description="Thioester reductase (TE)" evidence="3">
    <location>
        <begin position="66"/>
        <end position="213"/>
    </location>
</feature>
<dbReference type="Gene3D" id="3.40.50.720">
    <property type="entry name" value="NAD(P)-binding Rossmann-like Domain"/>
    <property type="match status" value="1"/>
</dbReference>
<dbReference type="OrthoDB" id="2735536at2759"/>
<evidence type="ECO:0000313" key="4">
    <source>
        <dbReference type="EMBL" id="RXK40478.1"/>
    </source>
</evidence>
<organism evidence="4 5">
    <name type="scientific">Tremella mesenterica</name>
    <name type="common">Jelly fungus</name>
    <dbReference type="NCBI Taxonomy" id="5217"/>
    <lineage>
        <taxon>Eukaryota</taxon>
        <taxon>Fungi</taxon>
        <taxon>Dikarya</taxon>
        <taxon>Basidiomycota</taxon>
        <taxon>Agaricomycotina</taxon>
        <taxon>Tremellomycetes</taxon>
        <taxon>Tremellales</taxon>
        <taxon>Tremellaceae</taxon>
        <taxon>Tremella</taxon>
    </lineage>
</organism>
<keyword evidence="5" id="KW-1185">Reference proteome</keyword>
<name>A0A4Q1BRA2_TREME</name>
<dbReference type="PANTHER" id="PTHR10366">
    <property type="entry name" value="NAD DEPENDENT EPIMERASE/DEHYDRATASE"/>
    <property type="match status" value="1"/>
</dbReference>
<dbReference type="Proteomes" id="UP000289152">
    <property type="component" value="Unassembled WGS sequence"/>
</dbReference>
<proteinExistence type="inferred from homology"/>
<dbReference type="SUPFAM" id="SSF51735">
    <property type="entry name" value="NAD(P)-binding Rossmann-fold domains"/>
    <property type="match status" value="1"/>
</dbReference>
<dbReference type="InterPro" id="IPR013120">
    <property type="entry name" value="FAR_NAD-bd"/>
</dbReference>
<dbReference type="InterPro" id="IPR036291">
    <property type="entry name" value="NAD(P)-bd_dom_sf"/>
</dbReference>
<comment type="similarity">
    <text evidence="2">Belongs to the NAD(P)-dependent epimerase/dehydratase family. Dihydroflavonol-4-reductase subfamily.</text>
</comment>
<comment type="caution">
    <text evidence="4">The sequence shown here is derived from an EMBL/GenBank/DDBJ whole genome shotgun (WGS) entry which is preliminary data.</text>
</comment>
<dbReference type="AlphaFoldDB" id="A0A4Q1BRA2"/>
<reference evidence="4 5" key="1">
    <citation type="submission" date="2016-06" db="EMBL/GenBank/DDBJ databases">
        <title>Evolution of pathogenesis and genome organization in the Tremellales.</title>
        <authorList>
            <person name="Cuomo C."/>
            <person name="Litvintseva A."/>
            <person name="Heitman J."/>
            <person name="Chen Y."/>
            <person name="Sun S."/>
            <person name="Springer D."/>
            <person name="Dromer F."/>
            <person name="Young S."/>
            <person name="Zeng Q."/>
            <person name="Chapman S."/>
            <person name="Gujja S."/>
            <person name="Saif S."/>
            <person name="Birren B."/>
        </authorList>
    </citation>
    <scope>NUCLEOTIDE SEQUENCE [LARGE SCALE GENOMIC DNA]</scope>
    <source>
        <strain evidence="4 5">ATCC 28783</strain>
    </source>
</reference>
<evidence type="ECO:0000256" key="2">
    <source>
        <dbReference type="ARBA" id="ARBA00023445"/>
    </source>
</evidence>
<dbReference type="STRING" id="5217.A0A4Q1BRA2"/>
<dbReference type="Pfam" id="PF07993">
    <property type="entry name" value="NAD_binding_4"/>
    <property type="match status" value="1"/>
</dbReference>